<feature type="active site" evidence="3">
    <location>
        <position position="203"/>
    </location>
</feature>
<evidence type="ECO:0000259" key="6">
    <source>
        <dbReference type="Pfam" id="PF20434"/>
    </source>
</evidence>
<dbReference type="PANTHER" id="PTHR48081">
    <property type="entry name" value="AB HYDROLASE SUPERFAMILY PROTEIN C4A8.06C"/>
    <property type="match status" value="1"/>
</dbReference>
<evidence type="ECO:0000256" key="2">
    <source>
        <dbReference type="ARBA" id="ARBA00022801"/>
    </source>
</evidence>
<reference evidence="7 8" key="1">
    <citation type="submission" date="2021-06" db="EMBL/GenBank/DDBJ databases">
        <authorList>
            <person name="Jeong J.W."/>
        </authorList>
    </citation>
    <scope>NUCLEOTIDE SEQUENCE [LARGE SCALE GENOMIC DNA]</scope>
    <source>
        <strain evidence="7 8">MMS21-TAE1-1</strain>
    </source>
</reference>
<dbReference type="InterPro" id="IPR050300">
    <property type="entry name" value="GDXG_lipolytic_enzyme"/>
</dbReference>
<evidence type="ECO:0000256" key="1">
    <source>
        <dbReference type="ARBA" id="ARBA00010515"/>
    </source>
</evidence>
<keyword evidence="2 7" id="KW-0378">Hydrolase</keyword>
<feature type="compositionally biased region" description="Polar residues" evidence="4">
    <location>
        <begin position="1"/>
        <end position="11"/>
    </location>
</feature>
<dbReference type="InterPro" id="IPR049492">
    <property type="entry name" value="BD-FAE-like_dom"/>
</dbReference>
<dbReference type="Proteomes" id="UP000824166">
    <property type="component" value="Unassembled WGS sequence"/>
</dbReference>
<keyword evidence="5" id="KW-0472">Membrane</keyword>
<evidence type="ECO:0000256" key="4">
    <source>
        <dbReference type="SAM" id="MobiDB-lite"/>
    </source>
</evidence>
<keyword evidence="8" id="KW-1185">Reference proteome</keyword>
<evidence type="ECO:0000256" key="3">
    <source>
        <dbReference type="PROSITE-ProRule" id="PRU10038"/>
    </source>
</evidence>
<feature type="transmembrane region" description="Helical" evidence="5">
    <location>
        <begin position="48"/>
        <end position="67"/>
    </location>
</feature>
<accession>A0ABS6I6W8</accession>
<feature type="domain" description="BD-FAE-like" evidence="6">
    <location>
        <begin position="112"/>
        <end position="307"/>
    </location>
</feature>
<protein>
    <submittedName>
        <fullName evidence="7">Alpha/beta hydrolase</fullName>
    </submittedName>
</protein>
<dbReference type="InterPro" id="IPR033140">
    <property type="entry name" value="Lipase_GDXG_put_SER_AS"/>
</dbReference>
<evidence type="ECO:0000256" key="5">
    <source>
        <dbReference type="SAM" id="Phobius"/>
    </source>
</evidence>
<dbReference type="Pfam" id="PF20434">
    <property type="entry name" value="BD-FAE"/>
    <property type="match status" value="1"/>
</dbReference>
<comment type="caution">
    <text evidence="7">The sequence shown here is derived from an EMBL/GenBank/DDBJ whole genome shotgun (WGS) entry which is preliminary data.</text>
</comment>
<dbReference type="PROSITE" id="PS01174">
    <property type="entry name" value="LIPASE_GDXG_SER"/>
    <property type="match status" value="1"/>
</dbReference>
<dbReference type="PANTHER" id="PTHR48081:SF6">
    <property type="entry name" value="PEPTIDASE S9 PROLYL OLIGOPEPTIDASE CATALYTIC DOMAIN-CONTAINING PROTEIN"/>
    <property type="match status" value="1"/>
</dbReference>
<dbReference type="EMBL" id="JAHOPC010000004">
    <property type="protein sequence ID" value="MBU8866496.1"/>
    <property type="molecule type" value="Genomic_DNA"/>
</dbReference>
<sequence>MGPLESTQANVTGAAKARTDAGGGSPLGPGSRAASQTKRRRPSRVRKLDLAIILILVILLALSATPWPSAMLIRSVFERGAQSTIDEMEPYVPDTPLQEHAGVVYKPGSAFDVFSPSGTTAALPTIVWIHGGAWISGAQRDVEPYLRILAAEGYTTIGVSYPIAPEAVYPTAVRDINDALGYIKAHATELNVDTTRIVLAGDSAGAQLASQMTTLTVNPEYANLMGIEPALQKSDLAATILHCGVYDLRAMADLNGLVAWGFKTSLWAYTGTKDWSSTYAGSTMSTIDFVTKDFPPTFISGGNGDGLTWLQSVPYSNRLKEAGVPVTELFWAADHAPELPHEYQFHLNFAEARDARDKTLDFLSMHASRTN</sequence>
<proteinExistence type="inferred from homology"/>
<gene>
    <name evidence="7" type="ORF">KSW38_09375</name>
</gene>
<evidence type="ECO:0000313" key="8">
    <source>
        <dbReference type="Proteomes" id="UP000824166"/>
    </source>
</evidence>
<dbReference type="GO" id="GO:0016787">
    <property type="term" value="F:hydrolase activity"/>
    <property type="evidence" value="ECO:0007669"/>
    <property type="project" value="UniProtKB-KW"/>
</dbReference>
<organism evidence="7 8">
    <name type="scientific">Paenarthrobacter aromaticivorans</name>
    <dbReference type="NCBI Taxonomy" id="2849150"/>
    <lineage>
        <taxon>Bacteria</taxon>
        <taxon>Bacillati</taxon>
        <taxon>Actinomycetota</taxon>
        <taxon>Actinomycetes</taxon>
        <taxon>Micrococcales</taxon>
        <taxon>Micrococcaceae</taxon>
        <taxon>Paenarthrobacter</taxon>
    </lineage>
</organism>
<comment type="similarity">
    <text evidence="1">Belongs to the 'GDXG' lipolytic enzyme family.</text>
</comment>
<evidence type="ECO:0000313" key="7">
    <source>
        <dbReference type="EMBL" id="MBU8866496.1"/>
    </source>
</evidence>
<keyword evidence="5" id="KW-1133">Transmembrane helix</keyword>
<keyword evidence="5" id="KW-0812">Transmembrane</keyword>
<name>A0ABS6I6W8_9MICC</name>
<feature type="region of interest" description="Disordered" evidence="4">
    <location>
        <begin position="1"/>
        <end position="41"/>
    </location>
</feature>